<name>A0ABR6EQ82_9SPHI</name>
<comment type="caution">
    <text evidence="1">The sequence shown here is derived from an EMBL/GenBank/DDBJ whole genome shotgun (WGS) entry which is preliminary data.</text>
</comment>
<organism evidence="1 2">
    <name type="scientific">Pedobacter gandavensis</name>
    <dbReference type="NCBI Taxonomy" id="2679963"/>
    <lineage>
        <taxon>Bacteria</taxon>
        <taxon>Pseudomonadati</taxon>
        <taxon>Bacteroidota</taxon>
        <taxon>Sphingobacteriia</taxon>
        <taxon>Sphingobacteriales</taxon>
        <taxon>Sphingobacteriaceae</taxon>
        <taxon>Pedobacter</taxon>
    </lineage>
</organism>
<keyword evidence="2" id="KW-1185">Reference proteome</keyword>
<evidence type="ECO:0000313" key="1">
    <source>
        <dbReference type="EMBL" id="MBB2147352.1"/>
    </source>
</evidence>
<protein>
    <recommendedName>
        <fullName evidence="3">TerB family tellurite resistance protein</fullName>
    </recommendedName>
</protein>
<dbReference type="RefSeq" id="WP_182952633.1">
    <property type="nucleotide sequence ID" value="NZ_WNXC01000001.1"/>
</dbReference>
<dbReference type="EMBL" id="WNXC01000001">
    <property type="protein sequence ID" value="MBB2147352.1"/>
    <property type="molecule type" value="Genomic_DNA"/>
</dbReference>
<evidence type="ECO:0008006" key="3">
    <source>
        <dbReference type="Google" id="ProtNLM"/>
    </source>
</evidence>
<proteinExistence type="predicted"/>
<reference evidence="1 2" key="1">
    <citation type="submission" date="2019-11" db="EMBL/GenBank/DDBJ databases">
        <title>Description of Pedobacter sp. LMG 31462T.</title>
        <authorList>
            <person name="Carlier A."/>
            <person name="Qi S."/>
            <person name="Vandamme P."/>
        </authorList>
    </citation>
    <scope>NUCLEOTIDE SEQUENCE [LARGE SCALE GENOMIC DNA]</scope>
    <source>
        <strain evidence="1 2">LMG 31462</strain>
    </source>
</reference>
<gene>
    <name evidence="1" type="ORF">GM920_00370</name>
</gene>
<dbReference type="Proteomes" id="UP000636110">
    <property type="component" value="Unassembled WGS sequence"/>
</dbReference>
<sequence>MESRTKVYGLTLLLAFGLSGFSGTVLGQTFGEFFKQKKTQKRYLLQQIAALQFYIGQAKKGYELVGSGLNTIKDFSNGEFGLHHTFISSLKLVSPQISGHVKVADIIADQASILKSFNRINGNGLLTMEAKLYVRQVQAGVIEECLRDLEELVLIVVSGKVEMTTDQRISRLDKVSLAMREKLEFSQDFCQEVYALVQAKENEIISIQKLKYHYGIIE</sequence>
<accession>A0ABR6EQ82</accession>
<evidence type="ECO:0000313" key="2">
    <source>
        <dbReference type="Proteomes" id="UP000636110"/>
    </source>
</evidence>